<dbReference type="Pfam" id="PF00717">
    <property type="entry name" value="Peptidase_S24"/>
    <property type="match status" value="1"/>
</dbReference>
<keyword evidence="2" id="KW-0238">DNA-binding</keyword>
<dbReference type="InterPro" id="IPR010982">
    <property type="entry name" value="Lambda_DNA-bd_dom_sf"/>
</dbReference>
<dbReference type="PROSITE" id="PS50943">
    <property type="entry name" value="HTH_CROC1"/>
    <property type="match status" value="1"/>
</dbReference>
<dbReference type="SUPFAM" id="SSF47413">
    <property type="entry name" value="lambda repressor-like DNA-binding domains"/>
    <property type="match status" value="1"/>
</dbReference>
<evidence type="ECO:0000259" key="4">
    <source>
        <dbReference type="PROSITE" id="PS50943"/>
    </source>
</evidence>
<reference evidence="5 6" key="1">
    <citation type="submission" date="2019-09" db="EMBL/GenBank/DDBJ databases">
        <authorList>
            <person name="Chandra G."/>
            <person name="Truman W A."/>
        </authorList>
    </citation>
    <scope>NUCLEOTIDE SEQUENCE [LARGE SCALE GENOMIC DNA]</scope>
    <source>
        <strain evidence="5">PS685</strain>
    </source>
</reference>
<dbReference type="Gene3D" id="2.10.109.10">
    <property type="entry name" value="Umud Fragment, subunit A"/>
    <property type="match status" value="1"/>
</dbReference>
<dbReference type="CDD" id="cd00093">
    <property type="entry name" value="HTH_XRE"/>
    <property type="match status" value="1"/>
</dbReference>
<dbReference type="InterPro" id="IPR039418">
    <property type="entry name" value="LexA-like"/>
</dbReference>
<dbReference type="PANTHER" id="PTHR40661">
    <property type="match status" value="1"/>
</dbReference>
<dbReference type="PANTHER" id="PTHR40661:SF3">
    <property type="entry name" value="FELS-1 PROPHAGE TRANSCRIPTIONAL REGULATOR"/>
    <property type="match status" value="1"/>
</dbReference>
<dbReference type="OrthoDB" id="9791537at2"/>
<feature type="domain" description="HTH cro/C1-type" evidence="4">
    <location>
        <begin position="26"/>
        <end position="75"/>
    </location>
</feature>
<accession>A0A5E6YEE5</accession>
<dbReference type="SMART" id="SM00530">
    <property type="entry name" value="HTH_XRE"/>
    <property type="match status" value="1"/>
</dbReference>
<dbReference type="Gene3D" id="1.10.260.40">
    <property type="entry name" value="lambda repressor-like DNA-binding domains"/>
    <property type="match status" value="1"/>
</dbReference>
<evidence type="ECO:0000256" key="3">
    <source>
        <dbReference type="ARBA" id="ARBA00023163"/>
    </source>
</evidence>
<dbReference type="InterPro" id="IPR036286">
    <property type="entry name" value="LexA/Signal_pep-like_sf"/>
</dbReference>
<evidence type="ECO:0000256" key="1">
    <source>
        <dbReference type="ARBA" id="ARBA00023015"/>
    </source>
</evidence>
<keyword evidence="3" id="KW-0804">Transcription</keyword>
<protein>
    <recommendedName>
        <fullName evidence="4">HTH cro/C1-type domain-containing protein</fullName>
    </recommendedName>
</protein>
<evidence type="ECO:0000313" key="6">
    <source>
        <dbReference type="Proteomes" id="UP000326437"/>
    </source>
</evidence>
<dbReference type="SUPFAM" id="SSF51306">
    <property type="entry name" value="LexA/Signal peptidase"/>
    <property type="match status" value="1"/>
</dbReference>
<keyword evidence="1" id="KW-0805">Transcription regulation</keyword>
<dbReference type="InterPro" id="IPR015927">
    <property type="entry name" value="Peptidase_S24_S26A/B/C"/>
</dbReference>
<sequence length="256" mass="28359">MSKKPLPPEKKEECQRLKAIFNAKKNELGLTQEKLAHALEMNQSSVSHYLNGINPLNAAVAASFAKILGVDVSAFSERLAEEMTKIAQAIGPQTVKEDNVITVDFTRKPDSEGYVTIPRLDVSASMGRGIAAPDGHIDVIRDITVHLDWLARRGVHYSKLENLSIITGDGDSMEGTFSDGASLLIDRGITEIKTDAIYVFTLDGDLFIKRLQRITGKSLSMISDNPIYRPIDLHGEQLERMHVHARVLLAWDVKKL</sequence>
<evidence type="ECO:0000256" key="2">
    <source>
        <dbReference type="ARBA" id="ARBA00023125"/>
    </source>
</evidence>
<dbReference type="Proteomes" id="UP000326437">
    <property type="component" value="Unassembled WGS sequence"/>
</dbReference>
<dbReference type="RefSeq" id="WP_019829217.1">
    <property type="nucleotide sequence ID" value="NZ_CABVHO010000002.1"/>
</dbReference>
<dbReference type="EMBL" id="CABVHO010000002">
    <property type="protein sequence ID" value="VVN51257.1"/>
    <property type="molecule type" value="Genomic_DNA"/>
</dbReference>
<proteinExistence type="predicted"/>
<dbReference type="CDD" id="cd06529">
    <property type="entry name" value="S24_LexA-like"/>
    <property type="match status" value="1"/>
</dbReference>
<dbReference type="Pfam" id="PF01381">
    <property type="entry name" value="HTH_3"/>
    <property type="match status" value="1"/>
</dbReference>
<gene>
    <name evidence="5" type="ORF">PS685_00607</name>
</gene>
<dbReference type="AlphaFoldDB" id="A0A5E6YEE5"/>
<organism evidence="5 6">
    <name type="scientific">Pseudomonas fluorescens</name>
    <dbReference type="NCBI Taxonomy" id="294"/>
    <lineage>
        <taxon>Bacteria</taxon>
        <taxon>Pseudomonadati</taxon>
        <taxon>Pseudomonadota</taxon>
        <taxon>Gammaproteobacteria</taxon>
        <taxon>Pseudomonadales</taxon>
        <taxon>Pseudomonadaceae</taxon>
        <taxon>Pseudomonas</taxon>
    </lineage>
</organism>
<name>A0A5E6YEE5_PSEFL</name>
<evidence type="ECO:0000313" key="5">
    <source>
        <dbReference type="EMBL" id="VVN51257.1"/>
    </source>
</evidence>
<dbReference type="GO" id="GO:0003677">
    <property type="term" value="F:DNA binding"/>
    <property type="evidence" value="ECO:0007669"/>
    <property type="project" value="UniProtKB-KW"/>
</dbReference>
<dbReference type="InterPro" id="IPR001387">
    <property type="entry name" value="Cro/C1-type_HTH"/>
</dbReference>